<name>A0A2U8GYC7_9RHOO</name>
<evidence type="ECO:0000313" key="1">
    <source>
        <dbReference type="EMBL" id="AWI78611.1"/>
    </source>
</evidence>
<dbReference type="EMBL" id="CP022188">
    <property type="protein sequence ID" value="AWI78611.1"/>
    <property type="molecule type" value="Genomic_DNA"/>
</dbReference>
<protein>
    <submittedName>
        <fullName evidence="1">Uncharacterized protein</fullName>
    </submittedName>
</protein>
<dbReference type="Proteomes" id="UP000244902">
    <property type="component" value="Chromosome"/>
</dbReference>
<reference evidence="1 2" key="1">
    <citation type="submission" date="2017-06" db="EMBL/GenBank/DDBJ databases">
        <title>Azoarcus sp. TSNA42 complete genome sequence.</title>
        <authorList>
            <person name="Woo J.-H."/>
            <person name="Kim H.-S."/>
        </authorList>
    </citation>
    <scope>NUCLEOTIDE SEQUENCE [LARGE SCALE GENOMIC DNA]</scope>
    <source>
        <strain evidence="1 2">TSNA42</strain>
    </source>
</reference>
<dbReference type="RefSeq" id="WP_108971572.1">
    <property type="nucleotide sequence ID" value="NZ_CP022188.1"/>
</dbReference>
<proteinExistence type="predicted"/>
<organism evidence="1 2">
    <name type="scientific">Parazoarcus communis</name>
    <dbReference type="NCBI Taxonomy" id="41977"/>
    <lineage>
        <taxon>Bacteria</taxon>
        <taxon>Pseudomonadati</taxon>
        <taxon>Pseudomonadota</taxon>
        <taxon>Betaproteobacteria</taxon>
        <taxon>Rhodocyclales</taxon>
        <taxon>Zoogloeaceae</taxon>
        <taxon>Parazoarcus</taxon>
    </lineage>
</organism>
<evidence type="ECO:0000313" key="2">
    <source>
        <dbReference type="Proteomes" id="UP000244902"/>
    </source>
</evidence>
<sequence>MSISPAEAAEILLTKPCLSETADGRMLIEKVAKAIDGALLSSDVEWVLEETLYQAALMSIKQGRPLDFGYIGTATFTAQ</sequence>
<dbReference type="AlphaFoldDB" id="A0A2U8GYC7"/>
<gene>
    <name evidence="1" type="ORF">CEW87_04080</name>
</gene>
<accession>A0A2U8GYC7</accession>